<dbReference type="EMBL" id="JH767139">
    <property type="protein sequence ID" value="EQC39054.1"/>
    <property type="molecule type" value="Genomic_DNA"/>
</dbReference>
<dbReference type="VEuPathDB" id="FungiDB:SDRG_03262"/>
<evidence type="ECO:0000313" key="3">
    <source>
        <dbReference type="Proteomes" id="UP000030762"/>
    </source>
</evidence>
<accession>T0QLX6</accession>
<name>T0QLX6_SAPDV</name>
<dbReference type="RefSeq" id="XP_008607115.1">
    <property type="nucleotide sequence ID" value="XM_008608893.1"/>
</dbReference>
<proteinExistence type="predicted"/>
<dbReference type="Proteomes" id="UP000030762">
    <property type="component" value="Unassembled WGS sequence"/>
</dbReference>
<sequence>MSTVVVVVHAGRHLPSDCRLRLALLANAAPGADVPPPPPAPTDALWVPTQPLRLELAWPHDDAAPVVSIEVWDCAKAYDTFVAAVQRSASASADPEWWTFPASNMALHISVACKTTAAPPRTMDFRFEAPSHRIDWRALQHLHLGAIVHHVDTTALEACLATVLYGDCNEDGELYPAMLLLQLAAQYANYCCETIAVQTAFKLHWTRPLPGDDACSRSGRMRPPPSSSCVGRKPH</sequence>
<organism evidence="2 3">
    <name type="scientific">Saprolegnia diclina (strain VS20)</name>
    <dbReference type="NCBI Taxonomy" id="1156394"/>
    <lineage>
        <taxon>Eukaryota</taxon>
        <taxon>Sar</taxon>
        <taxon>Stramenopiles</taxon>
        <taxon>Oomycota</taxon>
        <taxon>Saprolegniomycetes</taxon>
        <taxon>Saprolegniales</taxon>
        <taxon>Saprolegniaceae</taxon>
        <taxon>Saprolegnia</taxon>
    </lineage>
</organism>
<dbReference type="AlphaFoldDB" id="T0QLX6"/>
<keyword evidence="3" id="KW-1185">Reference proteome</keyword>
<gene>
    <name evidence="2" type="ORF">SDRG_03262</name>
</gene>
<evidence type="ECO:0000313" key="2">
    <source>
        <dbReference type="EMBL" id="EQC39054.1"/>
    </source>
</evidence>
<dbReference type="GeneID" id="19943989"/>
<protein>
    <submittedName>
        <fullName evidence="2">Uncharacterized protein</fullName>
    </submittedName>
</protein>
<dbReference type="OrthoDB" id="75457at2759"/>
<dbReference type="InParanoid" id="T0QLX6"/>
<reference evidence="2 3" key="1">
    <citation type="submission" date="2012-04" db="EMBL/GenBank/DDBJ databases">
        <title>The Genome Sequence of Saprolegnia declina VS20.</title>
        <authorList>
            <consortium name="The Broad Institute Genome Sequencing Platform"/>
            <person name="Russ C."/>
            <person name="Nusbaum C."/>
            <person name="Tyler B."/>
            <person name="van West P."/>
            <person name="Dieguez-Uribeondo J."/>
            <person name="de Bruijn I."/>
            <person name="Tripathy S."/>
            <person name="Jiang R."/>
            <person name="Young S.K."/>
            <person name="Zeng Q."/>
            <person name="Gargeya S."/>
            <person name="Fitzgerald M."/>
            <person name="Haas B."/>
            <person name="Abouelleil A."/>
            <person name="Alvarado L."/>
            <person name="Arachchi H.M."/>
            <person name="Berlin A."/>
            <person name="Chapman S.B."/>
            <person name="Goldberg J."/>
            <person name="Griggs A."/>
            <person name="Gujja S."/>
            <person name="Hansen M."/>
            <person name="Howarth C."/>
            <person name="Imamovic A."/>
            <person name="Larimer J."/>
            <person name="McCowen C."/>
            <person name="Montmayeur A."/>
            <person name="Murphy C."/>
            <person name="Neiman D."/>
            <person name="Pearson M."/>
            <person name="Priest M."/>
            <person name="Roberts A."/>
            <person name="Saif S."/>
            <person name="Shea T."/>
            <person name="Sisk P."/>
            <person name="Sykes S."/>
            <person name="Wortman J."/>
            <person name="Nusbaum C."/>
            <person name="Birren B."/>
        </authorList>
    </citation>
    <scope>NUCLEOTIDE SEQUENCE [LARGE SCALE GENOMIC DNA]</scope>
    <source>
        <strain evidence="2 3">VS20</strain>
    </source>
</reference>
<evidence type="ECO:0000256" key="1">
    <source>
        <dbReference type="SAM" id="MobiDB-lite"/>
    </source>
</evidence>
<dbReference type="OMA" id="YCCETIA"/>
<feature type="region of interest" description="Disordered" evidence="1">
    <location>
        <begin position="214"/>
        <end position="235"/>
    </location>
</feature>